<organism evidence="2 3">
    <name type="scientific">Roseateles oligotrophus</name>
    <dbReference type="NCBI Taxonomy" id="1769250"/>
    <lineage>
        <taxon>Bacteria</taxon>
        <taxon>Pseudomonadati</taxon>
        <taxon>Pseudomonadota</taxon>
        <taxon>Betaproteobacteria</taxon>
        <taxon>Burkholderiales</taxon>
        <taxon>Sphaerotilaceae</taxon>
        <taxon>Roseateles</taxon>
    </lineage>
</organism>
<dbReference type="InterPro" id="IPR005025">
    <property type="entry name" value="FMN_Rdtase-like_dom"/>
</dbReference>
<reference evidence="2 3" key="1">
    <citation type="submission" date="2020-08" db="EMBL/GenBank/DDBJ databases">
        <title>Functional genomics of gut bacteria from endangered species of beetles.</title>
        <authorList>
            <person name="Carlos-Shanley C."/>
        </authorList>
    </citation>
    <scope>NUCLEOTIDE SEQUENCE [LARGE SCALE GENOMIC DNA]</scope>
    <source>
        <strain evidence="2 3">S00239</strain>
    </source>
</reference>
<dbReference type="EMBL" id="JACHLP010000003">
    <property type="protein sequence ID" value="MBB4843209.1"/>
    <property type="molecule type" value="Genomic_DNA"/>
</dbReference>
<dbReference type="AlphaFoldDB" id="A0A840LAQ8"/>
<evidence type="ECO:0000313" key="3">
    <source>
        <dbReference type="Proteomes" id="UP000562027"/>
    </source>
</evidence>
<comment type="caution">
    <text evidence="2">The sequence shown here is derived from an EMBL/GenBank/DDBJ whole genome shotgun (WGS) entry which is preliminary data.</text>
</comment>
<dbReference type="RefSeq" id="WP_184298256.1">
    <property type="nucleotide sequence ID" value="NZ_JACHLP010000003.1"/>
</dbReference>
<dbReference type="GO" id="GO:0005829">
    <property type="term" value="C:cytosol"/>
    <property type="evidence" value="ECO:0007669"/>
    <property type="project" value="TreeGrafter"/>
</dbReference>
<name>A0A840LAQ8_9BURK</name>
<feature type="domain" description="NADPH-dependent FMN reductase-like" evidence="1">
    <location>
        <begin position="1"/>
        <end position="149"/>
    </location>
</feature>
<dbReference type="GO" id="GO:0016491">
    <property type="term" value="F:oxidoreductase activity"/>
    <property type="evidence" value="ECO:0007669"/>
    <property type="project" value="InterPro"/>
</dbReference>
<sequence>MNILIISGSPRVGSNSEKVAKYLAGVLEGQSGVAADILQLHEGAPRPWTSSFWDANSNEAVEWKKLSTRLQSADGFVIVSPEYAGMAPPGLMNLILKCGIPETGHKPALLVGVSSGSGGVYPLAQLRQFGFKNNFLCMLPFSVIVRNANDALGGHEKSERSDAELSARLGHGCALLCAYAQALAQVRASEINFSKYPYGQ</sequence>
<dbReference type="SUPFAM" id="SSF52218">
    <property type="entry name" value="Flavoproteins"/>
    <property type="match status" value="1"/>
</dbReference>
<protein>
    <submittedName>
        <fullName evidence="2">NAD(P)H-dependent FMN reductase</fullName>
    </submittedName>
</protein>
<dbReference type="InterPro" id="IPR029039">
    <property type="entry name" value="Flavoprotein-like_sf"/>
</dbReference>
<dbReference type="Proteomes" id="UP000562027">
    <property type="component" value="Unassembled WGS sequence"/>
</dbReference>
<proteinExistence type="predicted"/>
<dbReference type="Gene3D" id="3.40.50.360">
    <property type="match status" value="1"/>
</dbReference>
<accession>A0A840LAQ8</accession>
<gene>
    <name evidence="2" type="ORF">HNP55_001728</name>
</gene>
<dbReference type="PANTHER" id="PTHR30543:SF31">
    <property type="entry name" value="NADPH-DEPENDENT AZOREDUCTASE AZR"/>
    <property type="match status" value="1"/>
</dbReference>
<dbReference type="GO" id="GO:0010181">
    <property type="term" value="F:FMN binding"/>
    <property type="evidence" value="ECO:0007669"/>
    <property type="project" value="TreeGrafter"/>
</dbReference>
<keyword evidence="3" id="KW-1185">Reference proteome</keyword>
<dbReference type="Pfam" id="PF03358">
    <property type="entry name" value="FMN_red"/>
    <property type="match status" value="1"/>
</dbReference>
<evidence type="ECO:0000313" key="2">
    <source>
        <dbReference type="EMBL" id="MBB4843209.1"/>
    </source>
</evidence>
<evidence type="ECO:0000259" key="1">
    <source>
        <dbReference type="Pfam" id="PF03358"/>
    </source>
</evidence>
<dbReference type="PANTHER" id="PTHR30543">
    <property type="entry name" value="CHROMATE REDUCTASE"/>
    <property type="match status" value="1"/>
</dbReference>
<dbReference type="InterPro" id="IPR050712">
    <property type="entry name" value="NAD(P)H-dep_reductase"/>
</dbReference>